<gene>
    <name evidence="1" type="ORF">QR685DRAFT_557274</name>
</gene>
<organism evidence="1 2">
    <name type="scientific">Neurospora intermedia</name>
    <dbReference type="NCBI Taxonomy" id="5142"/>
    <lineage>
        <taxon>Eukaryota</taxon>
        <taxon>Fungi</taxon>
        <taxon>Dikarya</taxon>
        <taxon>Ascomycota</taxon>
        <taxon>Pezizomycotina</taxon>
        <taxon>Sordariomycetes</taxon>
        <taxon>Sordariomycetidae</taxon>
        <taxon>Sordariales</taxon>
        <taxon>Sordariaceae</taxon>
        <taxon>Neurospora</taxon>
    </lineage>
</organism>
<accession>A0ABR3D0V3</accession>
<evidence type="ECO:0000313" key="1">
    <source>
        <dbReference type="EMBL" id="KAL0466320.1"/>
    </source>
</evidence>
<dbReference type="EMBL" id="JAVLET010000013">
    <property type="protein sequence ID" value="KAL0466320.1"/>
    <property type="molecule type" value="Genomic_DNA"/>
</dbReference>
<reference evidence="1 2" key="1">
    <citation type="submission" date="2023-09" db="EMBL/GenBank/DDBJ databases">
        <title>Multi-omics analysis of a traditional fermented food reveals byproduct-associated fungal strains for waste-to-food upcycling.</title>
        <authorList>
            <consortium name="Lawrence Berkeley National Laboratory"/>
            <person name="Rekdal V.M."/>
            <person name="Villalobos-Escobedo J.M."/>
            <person name="Rodriguez-Valeron N."/>
            <person name="Garcia M.O."/>
            <person name="Vasquez D.P."/>
            <person name="Damayanti I."/>
            <person name="Sorensen P.M."/>
            <person name="Baidoo E.E."/>
            <person name="De Carvalho A.C."/>
            <person name="Riley R."/>
            <person name="Lipzen A."/>
            <person name="He G."/>
            <person name="Yan M."/>
            <person name="Haridas S."/>
            <person name="Daum C."/>
            <person name="Yoshinaga Y."/>
            <person name="Ng V."/>
            <person name="Grigoriev I.V."/>
            <person name="Munk R."/>
            <person name="Nuraida L."/>
            <person name="Wijaya C.H."/>
            <person name="Morales P.-C."/>
            <person name="Keasling J.D."/>
        </authorList>
    </citation>
    <scope>NUCLEOTIDE SEQUENCE [LARGE SCALE GENOMIC DNA]</scope>
    <source>
        <strain evidence="1 2">FGSC 2613</strain>
    </source>
</reference>
<proteinExistence type="predicted"/>
<comment type="caution">
    <text evidence="1">The sequence shown here is derived from an EMBL/GenBank/DDBJ whole genome shotgun (WGS) entry which is preliminary data.</text>
</comment>
<keyword evidence="2" id="KW-1185">Reference proteome</keyword>
<protein>
    <submittedName>
        <fullName evidence="1">Uncharacterized protein</fullName>
    </submittedName>
</protein>
<sequence>MPRDAPSQQHHVHGSSWAYIVGCYLWDPASLTCQPPPCSISGPYPHGSDKWSDHDPILNIASLDVSGSKVPYQPMTTMPPHF</sequence>
<dbReference type="Proteomes" id="UP001451303">
    <property type="component" value="Unassembled WGS sequence"/>
</dbReference>
<evidence type="ECO:0000313" key="2">
    <source>
        <dbReference type="Proteomes" id="UP001451303"/>
    </source>
</evidence>
<name>A0ABR3D0V3_NEUIN</name>